<dbReference type="InterPro" id="IPR000055">
    <property type="entry name" value="Restrct_endonuc_typeI_TRD"/>
</dbReference>
<protein>
    <recommendedName>
        <fullName evidence="4">Type I restriction modification DNA specificity domain-containing protein</fullName>
    </recommendedName>
</protein>
<name>V2T8F3_9GAMM</name>
<keyword evidence="3" id="KW-0238">DNA-binding</keyword>
<reference evidence="5 6" key="1">
    <citation type="submission" date="2013-10" db="EMBL/GenBank/DDBJ databases">
        <title>The Genome Sequence of Acinetobacter nectaris CIP 110549.</title>
        <authorList>
            <consortium name="The Broad Institute Genomics Platform"/>
            <consortium name="The Broad Institute Genome Sequencing Center for Infectious Disease"/>
            <person name="Cerqueira G."/>
            <person name="Feldgarden M."/>
            <person name="Courvalin P."/>
            <person name="Grillot-Courvalin C."/>
            <person name="Clermont D."/>
            <person name="Rocha E."/>
            <person name="Yoon E.-J."/>
            <person name="Nemec A."/>
            <person name="Young S.K."/>
            <person name="Zeng Q."/>
            <person name="Gargeya S."/>
            <person name="Fitzgerald M."/>
            <person name="Abouelleil A."/>
            <person name="Alvarado L."/>
            <person name="Berlin A.M."/>
            <person name="Chapman S.B."/>
            <person name="Gainer-Dewar J."/>
            <person name="Goldberg J."/>
            <person name="Gnerre S."/>
            <person name="Griggs A."/>
            <person name="Gujja S."/>
            <person name="Hansen M."/>
            <person name="Howarth C."/>
            <person name="Imamovic A."/>
            <person name="Ireland A."/>
            <person name="Larimer J."/>
            <person name="McCowan C."/>
            <person name="Murphy C."/>
            <person name="Pearson M."/>
            <person name="Poon T.W."/>
            <person name="Priest M."/>
            <person name="Roberts A."/>
            <person name="Saif S."/>
            <person name="Shea T."/>
            <person name="Sykes S."/>
            <person name="Wortman J."/>
            <person name="Nusbaum C."/>
            <person name="Birren B."/>
        </authorList>
    </citation>
    <scope>NUCLEOTIDE SEQUENCE [LARGE SCALE GENOMIC DNA]</scope>
    <source>
        <strain evidence="5 6">CIP 110549</strain>
    </source>
</reference>
<dbReference type="Pfam" id="PF01420">
    <property type="entry name" value="Methylase_S"/>
    <property type="match status" value="1"/>
</dbReference>
<evidence type="ECO:0000256" key="2">
    <source>
        <dbReference type="ARBA" id="ARBA00022747"/>
    </source>
</evidence>
<gene>
    <name evidence="5" type="ORF">P256_01542</name>
</gene>
<evidence type="ECO:0000313" key="6">
    <source>
        <dbReference type="Proteomes" id="UP000023785"/>
    </source>
</evidence>
<dbReference type="Gene3D" id="3.90.220.20">
    <property type="entry name" value="DNA methylase specificity domains"/>
    <property type="match status" value="1"/>
</dbReference>
<dbReference type="STRING" id="1392540.P256_01542"/>
<sequence length="207" mass="24160">MHMSNTRKRLKLSDVADIRTGFTFREKIEELPVGNAHIVQIKDVRHIRDITQSQQIYTNQLPLIDWKGKAHLLIDSECVLLPCRGEYIKAHYFAGNQKESKALPLIVSSQFLILTSNQHVLPEYLCWYLNQPIVQYELRQIGQGSKIPMLSVSMISKYEVEVPSLDIQQHIVALHRTWEQEKRLTQQLIKNREQMMQGIFQQLLKGQ</sequence>
<evidence type="ECO:0000259" key="4">
    <source>
        <dbReference type="Pfam" id="PF01420"/>
    </source>
</evidence>
<proteinExistence type="inferred from homology"/>
<keyword evidence="6" id="KW-1185">Reference proteome</keyword>
<accession>V2T8F3</accession>
<organism evidence="5 6">
    <name type="scientific">Acinetobacter nectaris CIP 110549</name>
    <dbReference type="NCBI Taxonomy" id="1392540"/>
    <lineage>
        <taxon>Bacteria</taxon>
        <taxon>Pseudomonadati</taxon>
        <taxon>Pseudomonadota</taxon>
        <taxon>Gammaproteobacteria</taxon>
        <taxon>Moraxellales</taxon>
        <taxon>Moraxellaceae</taxon>
        <taxon>Acinetobacter</taxon>
    </lineage>
</organism>
<dbReference type="InterPro" id="IPR052021">
    <property type="entry name" value="Type-I_RS_S_subunit"/>
</dbReference>
<evidence type="ECO:0000256" key="3">
    <source>
        <dbReference type="ARBA" id="ARBA00023125"/>
    </source>
</evidence>
<dbReference type="CDD" id="cd16961">
    <property type="entry name" value="RMtype1_S_TRD-CR_like"/>
    <property type="match status" value="1"/>
</dbReference>
<evidence type="ECO:0000313" key="5">
    <source>
        <dbReference type="EMBL" id="ESK38723.1"/>
    </source>
</evidence>
<dbReference type="Proteomes" id="UP000023785">
    <property type="component" value="Unassembled WGS sequence"/>
</dbReference>
<dbReference type="GO" id="GO:0009307">
    <property type="term" value="P:DNA restriction-modification system"/>
    <property type="evidence" value="ECO:0007669"/>
    <property type="project" value="UniProtKB-KW"/>
</dbReference>
<keyword evidence="2" id="KW-0680">Restriction system</keyword>
<dbReference type="eggNOG" id="COG0732">
    <property type="taxonomic scope" value="Bacteria"/>
</dbReference>
<dbReference type="HOGENOM" id="CLU_094509_2_0_6"/>
<dbReference type="PANTHER" id="PTHR30408:SF12">
    <property type="entry name" value="TYPE I RESTRICTION ENZYME MJAVIII SPECIFICITY SUBUNIT"/>
    <property type="match status" value="1"/>
</dbReference>
<comment type="caution">
    <text evidence="5">The sequence shown here is derived from an EMBL/GenBank/DDBJ whole genome shotgun (WGS) entry which is preliminary data.</text>
</comment>
<dbReference type="SUPFAM" id="SSF116734">
    <property type="entry name" value="DNA methylase specificity domain"/>
    <property type="match status" value="1"/>
</dbReference>
<dbReference type="EMBL" id="AYER01000006">
    <property type="protein sequence ID" value="ESK38723.1"/>
    <property type="molecule type" value="Genomic_DNA"/>
</dbReference>
<dbReference type="AlphaFoldDB" id="V2T8F3"/>
<dbReference type="GO" id="GO:0003677">
    <property type="term" value="F:DNA binding"/>
    <property type="evidence" value="ECO:0007669"/>
    <property type="project" value="UniProtKB-KW"/>
</dbReference>
<dbReference type="PATRIC" id="fig|1392540.3.peg.1492"/>
<comment type="similarity">
    <text evidence="1">Belongs to the type-I restriction system S methylase family.</text>
</comment>
<evidence type="ECO:0000256" key="1">
    <source>
        <dbReference type="ARBA" id="ARBA00010923"/>
    </source>
</evidence>
<dbReference type="InterPro" id="IPR044946">
    <property type="entry name" value="Restrct_endonuc_typeI_TRD_sf"/>
</dbReference>
<feature type="domain" description="Type I restriction modification DNA specificity" evidence="4">
    <location>
        <begin position="10"/>
        <end position="180"/>
    </location>
</feature>
<dbReference type="PANTHER" id="PTHR30408">
    <property type="entry name" value="TYPE-1 RESTRICTION ENZYME ECOKI SPECIFICITY PROTEIN"/>
    <property type="match status" value="1"/>
</dbReference>